<gene>
    <name evidence="2" type="ORF">C8A05DRAFT_18086</name>
</gene>
<dbReference type="Proteomes" id="UP001303889">
    <property type="component" value="Unassembled WGS sequence"/>
</dbReference>
<dbReference type="PANTHER" id="PTHR45982">
    <property type="entry name" value="REGULATOR OF CHROMOSOME CONDENSATION"/>
    <property type="match status" value="1"/>
</dbReference>
<evidence type="ECO:0000313" key="3">
    <source>
        <dbReference type="Proteomes" id="UP001303889"/>
    </source>
</evidence>
<reference evidence="2" key="1">
    <citation type="journal article" date="2023" name="Mol. Phylogenet. Evol.">
        <title>Genome-scale phylogeny and comparative genomics of the fungal order Sordariales.</title>
        <authorList>
            <person name="Hensen N."/>
            <person name="Bonometti L."/>
            <person name="Westerberg I."/>
            <person name="Brannstrom I.O."/>
            <person name="Guillou S."/>
            <person name="Cros-Aarteil S."/>
            <person name="Calhoun S."/>
            <person name="Haridas S."/>
            <person name="Kuo A."/>
            <person name="Mondo S."/>
            <person name="Pangilinan J."/>
            <person name="Riley R."/>
            <person name="LaButti K."/>
            <person name="Andreopoulos B."/>
            <person name="Lipzen A."/>
            <person name="Chen C."/>
            <person name="Yan M."/>
            <person name="Daum C."/>
            <person name="Ng V."/>
            <person name="Clum A."/>
            <person name="Steindorff A."/>
            <person name="Ohm R.A."/>
            <person name="Martin F."/>
            <person name="Silar P."/>
            <person name="Natvig D.O."/>
            <person name="Lalanne C."/>
            <person name="Gautier V."/>
            <person name="Ament-Velasquez S.L."/>
            <person name="Kruys A."/>
            <person name="Hutchinson M.I."/>
            <person name="Powell A.J."/>
            <person name="Barry K."/>
            <person name="Miller A.N."/>
            <person name="Grigoriev I.V."/>
            <person name="Debuchy R."/>
            <person name="Gladieux P."/>
            <person name="Hiltunen Thoren M."/>
            <person name="Johannesson H."/>
        </authorList>
    </citation>
    <scope>NUCLEOTIDE SEQUENCE</scope>
    <source>
        <strain evidence="2">CBS 103.79</strain>
    </source>
</reference>
<dbReference type="PROSITE" id="PS50012">
    <property type="entry name" value="RCC1_3"/>
    <property type="match status" value="1"/>
</dbReference>
<sequence>MMLYATGFNAWNQLQFDSGQSDANAFEDAEDEPNDLESFTCVLDQDVDRVSPFFSYTIAHLSNGQDLIAGSLPKDHARLRALKRPPTLFAEASNGIVAVVDPSTGVLHQHPSLSSLVANDPPTHTFPNLTPITQLLAYSTGFAALTSTSEVLTWGDERYPACLGREPTPERPANLPTPLPSLTSLPTGPITTFSCCGSTLAALTAGNDLYVWGSTTAAGQRGPLLPDLSPDGIPTPVVIFDENDDDRDQEGKDILDVAVGEEHMVVLTTAGEVFVVGGNGSGQLGTGGWRRVRLEGVVRKGRRVKGVAAGARSSFLLVD</sequence>
<organism evidence="2 3">
    <name type="scientific">Staphylotrichum tortipilum</name>
    <dbReference type="NCBI Taxonomy" id="2831512"/>
    <lineage>
        <taxon>Eukaryota</taxon>
        <taxon>Fungi</taxon>
        <taxon>Dikarya</taxon>
        <taxon>Ascomycota</taxon>
        <taxon>Pezizomycotina</taxon>
        <taxon>Sordariomycetes</taxon>
        <taxon>Sordariomycetidae</taxon>
        <taxon>Sordariales</taxon>
        <taxon>Chaetomiaceae</taxon>
        <taxon>Staphylotrichum</taxon>
    </lineage>
</organism>
<dbReference type="PANTHER" id="PTHR45982:SF1">
    <property type="entry name" value="REGULATOR OF CHROMOSOME CONDENSATION"/>
    <property type="match status" value="1"/>
</dbReference>
<accession>A0AAN6MGG9</accession>
<protein>
    <submittedName>
        <fullName evidence="2">E3 ubiquitin-protein ligase HERC2</fullName>
    </submittedName>
</protein>
<dbReference type="SUPFAM" id="SSF50985">
    <property type="entry name" value="RCC1/BLIP-II"/>
    <property type="match status" value="1"/>
</dbReference>
<reference evidence="2" key="2">
    <citation type="submission" date="2023-05" db="EMBL/GenBank/DDBJ databases">
        <authorList>
            <consortium name="Lawrence Berkeley National Laboratory"/>
            <person name="Steindorff A."/>
            <person name="Hensen N."/>
            <person name="Bonometti L."/>
            <person name="Westerberg I."/>
            <person name="Brannstrom I.O."/>
            <person name="Guillou S."/>
            <person name="Cros-Aarteil S."/>
            <person name="Calhoun S."/>
            <person name="Haridas S."/>
            <person name="Kuo A."/>
            <person name="Mondo S."/>
            <person name="Pangilinan J."/>
            <person name="Riley R."/>
            <person name="Labutti K."/>
            <person name="Andreopoulos B."/>
            <person name="Lipzen A."/>
            <person name="Chen C."/>
            <person name="Yanf M."/>
            <person name="Daum C."/>
            <person name="Ng V."/>
            <person name="Clum A."/>
            <person name="Ohm R."/>
            <person name="Martin F."/>
            <person name="Silar P."/>
            <person name="Natvig D."/>
            <person name="Lalanne C."/>
            <person name="Gautier V."/>
            <person name="Ament-Velasquez S.L."/>
            <person name="Kruys A."/>
            <person name="Hutchinson M.I."/>
            <person name="Powell A.J."/>
            <person name="Barry K."/>
            <person name="Miller A.N."/>
            <person name="Grigoriev I.V."/>
            <person name="Debuchy R."/>
            <person name="Gladieux P."/>
            <person name="Thoren M.H."/>
            <person name="Johannesson H."/>
        </authorList>
    </citation>
    <scope>NUCLEOTIDE SEQUENCE</scope>
    <source>
        <strain evidence="2">CBS 103.79</strain>
    </source>
</reference>
<dbReference type="AlphaFoldDB" id="A0AAN6MGG9"/>
<proteinExistence type="predicted"/>
<name>A0AAN6MGG9_9PEZI</name>
<dbReference type="InterPro" id="IPR009091">
    <property type="entry name" value="RCC1/BLIP-II"/>
</dbReference>
<feature type="repeat" description="RCC1" evidence="1">
    <location>
        <begin position="207"/>
        <end position="270"/>
    </location>
</feature>
<dbReference type="Pfam" id="PF13540">
    <property type="entry name" value="RCC1_2"/>
    <property type="match status" value="1"/>
</dbReference>
<evidence type="ECO:0000313" key="2">
    <source>
        <dbReference type="EMBL" id="KAK3899483.1"/>
    </source>
</evidence>
<keyword evidence="3" id="KW-1185">Reference proteome</keyword>
<dbReference type="InterPro" id="IPR000408">
    <property type="entry name" value="Reg_chr_condens"/>
</dbReference>
<comment type="caution">
    <text evidence="2">The sequence shown here is derived from an EMBL/GenBank/DDBJ whole genome shotgun (WGS) entry which is preliminary data.</text>
</comment>
<evidence type="ECO:0000256" key="1">
    <source>
        <dbReference type="PROSITE-ProRule" id="PRU00235"/>
    </source>
</evidence>
<dbReference type="GO" id="GO:0005737">
    <property type="term" value="C:cytoplasm"/>
    <property type="evidence" value="ECO:0007669"/>
    <property type="project" value="TreeGrafter"/>
</dbReference>
<dbReference type="Gene3D" id="2.130.10.30">
    <property type="entry name" value="Regulator of chromosome condensation 1/beta-lactamase-inhibitor protein II"/>
    <property type="match status" value="1"/>
</dbReference>
<dbReference type="InterPro" id="IPR051553">
    <property type="entry name" value="Ran_GTPase-activating"/>
</dbReference>
<dbReference type="GO" id="GO:0005085">
    <property type="term" value="F:guanyl-nucleotide exchange factor activity"/>
    <property type="evidence" value="ECO:0007669"/>
    <property type="project" value="TreeGrafter"/>
</dbReference>
<dbReference type="EMBL" id="MU855779">
    <property type="protein sequence ID" value="KAK3899483.1"/>
    <property type="molecule type" value="Genomic_DNA"/>
</dbReference>